<organism evidence="2 3">
    <name type="scientific">Ananas comosus</name>
    <name type="common">Pineapple</name>
    <name type="synonym">Ananas ananas</name>
    <dbReference type="NCBI Taxonomy" id="4615"/>
    <lineage>
        <taxon>Eukaryota</taxon>
        <taxon>Viridiplantae</taxon>
        <taxon>Streptophyta</taxon>
        <taxon>Embryophyta</taxon>
        <taxon>Tracheophyta</taxon>
        <taxon>Spermatophyta</taxon>
        <taxon>Magnoliopsida</taxon>
        <taxon>Liliopsida</taxon>
        <taxon>Poales</taxon>
        <taxon>Bromeliaceae</taxon>
        <taxon>Bromelioideae</taxon>
        <taxon>Ananas</taxon>
    </lineage>
</organism>
<dbReference type="GeneID" id="109728392"/>
<dbReference type="AlphaFoldDB" id="A0A6P5H2Q8"/>
<accession>A0A6P5H2Q8</accession>
<reference evidence="3" key="2">
    <citation type="submission" date="2025-08" db="UniProtKB">
        <authorList>
            <consortium name="RefSeq"/>
        </authorList>
    </citation>
    <scope>IDENTIFICATION</scope>
    <source>
        <tissue evidence="3">Leaf</tissue>
    </source>
</reference>
<dbReference type="Pfam" id="PF24626">
    <property type="entry name" value="SH3_Tf2-1"/>
    <property type="match status" value="1"/>
</dbReference>
<dbReference type="RefSeq" id="XP_020114372.1">
    <property type="nucleotide sequence ID" value="XM_020258783.1"/>
</dbReference>
<sequence>MRSVKQFGVRGKLSPRYVGPFEVLELVGAMTYRLALPPRLAEVHNVFHLSNLCKYFCNSSHVLEYELVELREDMTYEEYPVCILDREEKKLRNRTISYVKV</sequence>
<dbReference type="PANTHER" id="PTHR46148">
    <property type="entry name" value="CHROMO DOMAIN-CONTAINING PROTEIN"/>
    <property type="match status" value="1"/>
</dbReference>
<dbReference type="InterPro" id="IPR056924">
    <property type="entry name" value="SH3_Tf2-1"/>
</dbReference>
<protein>
    <submittedName>
        <fullName evidence="3">Uncharacterized protein LOC109728392</fullName>
    </submittedName>
</protein>
<dbReference type="OrthoDB" id="1931063at2759"/>
<evidence type="ECO:0000313" key="3">
    <source>
        <dbReference type="RefSeq" id="XP_020114372.1"/>
    </source>
</evidence>
<reference evidence="2" key="1">
    <citation type="journal article" date="2015" name="Nat. Genet.">
        <title>The pineapple genome and the evolution of CAM photosynthesis.</title>
        <authorList>
            <person name="Ming R."/>
            <person name="VanBuren R."/>
            <person name="Wai C.M."/>
            <person name="Tang H."/>
            <person name="Schatz M.C."/>
            <person name="Bowers J.E."/>
            <person name="Lyons E."/>
            <person name="Wang M.L."/>
            <person name="Chen J."/>
            <person name="Biggers E."/>
            <person name="Zhang J."/>
            <person name="Huang L."/>
            <person name="Zhang L."/>
            <person name="Miao W."/>
            <person name="Zhang J."/>
            <person name="Ye Z."/>
            <person name="Miao C."/>
            <person name="Lin Z."/>
            <person name="Wang H."/>
            <person name="Zhou H."/>
            <person name="Yim W.C."/>
            <person name="Priest H.D."/>
            <person name="Zheng C."/>
            <person name="Woodhouse M."/>
            <person name="Edger P.P."/>
            <person name="Guyot R."/>
            <person name="Guo H.B."/>
            <person name="Guo H."/>
            <person name="Zheng G."/>
            <person name="Singh R."/>
            <person name="Sharma A."/>
            <person name="Min X."/>
            <person name="Zheng Y."/>
            <person name="Lee H."/>
            <person name="Gurtowski J."/>
            <person name="Sedlazeck F.J."/>
            <person name="Harkess A."/>
            <person name="McKain M.R."/>
            <person name="Liao Z."/>
            <person name="Fang J."/>
            <person name="Liu J."/>
            <person name="Zhang X."/>
            <person name="Zhang Q."/>
            <person name="Hu W."/>
            <person name="Qin Y."/>
            <person name="Wang K."/>
            <person name="Chen L.Y."/>
            <person name="Shirley N."/>
            <person name="Lin Y.R."/>
            <person name="Liu L.Y."/>
            <person name="Hernandez A.G."/>
            <person name="Wright C.L."/>
            <person name="Bulone V."/>
            <person name="Tuskan G.A."/>
            <person name="Heath K."/>
            <person name="Zee F."/>
            <person name="Moore P.H."/>
            <person name="Sunkar R."/>
            <person name="Leebens-Mack J.H."/>
            <person name="Mockler T."/>
            <person name="Bennetzen J.L."/>
            <person name="Freeling M."/>
            <person name="Sankoff D."/>
            <person name="Paterson A.H."/>
            <person name="Zhu X."/>
            <person name="Yang X."/>
            <person name="Smith J.A."/>
            <person name="Cushman J.C."/>
            <person name="Paull R.E."/>
            <person name="Yu Q."/>
        </authorList>
    </citation>
    <scope>NUCLEOTIDE SEQUENCE [LARGE SCALE GENOMIC DNA]</scope>
    <source>
        <strain evidence="2">cv. F153</strain>
    </source>
</reference>
<gene>
    <name evidence="3" type="primary">LOC109728392</name>
</gene>
<dbReference type="PANTHER" id="PTHR46148:SF60">
    <property type="entry name" value="CHROMO DOMAIN-CONTAINING PROTEIN"/>
    <property type="match status" value="1"/>
</dbReference>
<evidence type="ECO:0000313" key="2">
    <source>
        <dbReference type="Proteomes" id="UP000515123"/>
    </source>
</evidence>
<name>A0A6P5H2Q8_ANACO</name>
<feature type="domain" description="Tf2-1-like SH3-like" evidence="1">
    <location>
        <begin position="7"/>
        <end position="55"/>
    </location>
</feature>
<dbReference type="Proteomes" id="UP000515123">
    <property type="component" value="Linkage group 23"/>
</dbReference>
<proteinExistence type="predicted"/>
<keyword evidence="2" id="KW-1185">Reference proteome</keyword>
<evidence type="ECO:0000259" key="1">
    <source>
        <dbReference type="Pfam" id="PF24626"/>
    </source>
</evidence>